<gene>
    <name evidence="6" type="ORF">KW868_03940</name>
</gene>
<dbReference type="GO" id="GO:0043709">
    <property type="term" value="P:cell adhesion involved in single-species biofilm formation"/>
    <property type="evidence" value="ECO:0007669"/>
    <property type="project" value="TreeGrafter"/>
</dbReference>
<dbReference type="GO" id="GO:0009289">
    <property type="term" value="C:pilus"/>
    <property type="evidence" value="ECO:0007669"/>
    <property type="project" value="UniProtKB-SubCell"/>
</dbReference>
<feature type="chain" id="PRO_5036485140" evidence="4">
    <location>
        <begin position="21"/>
        <end position="343"/>
    </location>
</feature>
<proteinExistence type="predicted"/>
<evidence type="ECO:0000313" key="6">
    <source>
        <dbReference type="EMBL" id="MCF0263618.1"/>
    </source>
</evidence>
<keyword evidence="3" id="KW-0281">Fimbrium</keyword>
<dbReference type="Proteomes" id="UP000887320">
    <property type="component" value="Unassembled WGS sequence"/>
</dbReference>
<dbReference type="PANTHER" id="PTHR33420">
    <property type="entry name" value="FIMBRIAL SUBUNIT ELFA-RELATED"/>
    <property type="match status" value="1"/>
</dbReference>
<name>A0A8X8GC44_ACIGI</name>
<evidence type="ECO:0000256" key="3">
    <source>
        <dbReference type="ARBA" id="ARBA00023263"/>
    </source>
</evidence>
<dbReference type="AlphaFoldDB" id="A0A8X8GC44"/>
<evidence type="ECO:0000256" key="1">
    <source>
        <dbReference type="ARBA" id="ARBA00004561"/>
    </source>
</evidence>
<dbReference type="Gene3D" id="2.60.40.1090">
    <property type="entry name" value="Fimbrial-type adhesion domain"/>
    <property type="match status" value="1"/>
</dbReference>
<dbReference type="PANTHER" id="PTHR33420:SF31">
    <property type="entry name" value="TYPE 1 FIMBRIN D-MANNOSE SPECIFIC ADHESIN"/>
    <property type="match status" value="1"/>
</dbReference>
<protein>
    <submittedName>
        <fullName evidence="6">Fimbrial protein</fullName>
    </submittedName>
</protein>
<dbReference type="SUPFAM" id="SSF49401">
    <property type="entry name" value="Bacterial adhesins"/>
    <property type="match status" value="1"/>
</dbReference>
<evidence type="ECO:0000313" key="7">
    <source>
        <dbReference type="Proteomes" id="UP000887320"/>
    </source>
</evidence>
<dbReference type="RefSeq" id="WP_234622759.1">
    <property type="nucleotide sequence ID" value="NZ_JAHWXT010000001.1"/>
</dbReference>
<accession>A0A8X8GC44</accession>
<dbReference type="Pfam" id="PF00419">
    <property type="entry name" value="Fimbrial"/>
    <property type="match status" value="1"/>
</dbReference>
<dbReference type="InterPro" id="IPR036937">
    <property type="entry name" value="Adhesion_dom_fimbrial_sf"/>
</dbReference>
<feature type="domain" description="Fimbrial-type adhesion" evidence="5">
    <location>
        <begin position="194"/>
        <end position="343"/>
    </location>
</feature>
<dbReference type="InterPro" id="IPR050263">
    <property type="entry name" value="Bact_Fimbrial_Adh_Pro"/>
</dbReference>
<organism evidence="6 7">
    <name type="scientific">Acinetobacter guillouiae</name>
    <name type="common">Acinetobacter genomosp. 11</name>
    <dbReference type="NCBI Taxonomy" id="106649"/>
    <lineage>
        <taxon>Bacteria</taxon>
        <taxon>Pseudomonadati</taxon>
        <taxon>Pseudomonadota</taxon>
        <taxon>Gammaproteobacteria</taxon>
        <taxon>Moraxellales</taxon>
        <taxon>Moraxellaceae</taxon>
        <taxon>Acinetobacter</taxon>
    </lineage>
</organism>
<sequence>MKTQLLVSTLLLATAMDSSAGWWRTEQNPILYADFGTYTFTNPAENTVGTTFEQFVSVDINGQLFNTHCNNGTHLNGSRIPVYVTSDYVNGPPITIAGKNYTTVNDYLQASVAYTFNGGRFPVPSVNSQFAMTSDECNVTWAHSGNTVFSISVRIAKPFVGFSYIDIPVADFYTGDNAAPFGSGKANGANQRLHLRGRVVVPQSCNINSDVEAVIDFGNISSNSFQAAGIGNQINNLPKANMPLSIRCNGHIPTNAPLTLRVQADNVGGPGNTIIMSNNPDIGFKMSDANDNLLIPNDINSKVNFINTNPANIVLKAWPVSATGNQPTPGPFQARGYLRIDFD</sequence>
<comment type="subcellular location">
    <subcellularLocation>
        <location evidence="1">Fimbrium</location>
    </subcellularLocation>
</comment>
<feature type="signal peptide" evidence="4">
    <location>
        <begin position="1"/>
        <end position="20"/>
    </location>
</feature>
<dbReference type="InterPro" id="IPR000259">
    <property type="entry name" value="Adhesion_dom_fimbrial"/>
</dbReference>
<reference evidence="6" key="1">
    <citation type="submission" date="2021-07" db="EMBL/GenBank/DDBJ databases">
        <authorList>
            <person name="Fernandez M."/>
            <person name="Pereira P."/>
            <person name="Torres Tejerizo G.A."/>
            <person name="Gonzalez P."/>
            <person name="Agostini E."/>
        </authorList>
    </citation>
    <scope>NUCLEOTIDE SEQUENCE</scope>
    <source>
        <strain evidence="6">SFC 500-1A</strain>
    </source>
</reference>
<dbReference type="EMBL" id="JAHWXT010000001">
    <property type="protein sequence ID" value="MCF0263618.1"/>
    <property type="molecule type" value="Genomic_DNA"/>
</dbReference>
<comment type="caution">
    <text evidence="6">The sequence shown here is derived from an EMBL/GenBank/DDBJ whole genome shotgun (WGS) entry which is preliminary data.</text>
</comment>
<keyword evidence="2 4" id="KW-0732">Signal</keyword>
<evidence type="ECO:0000256" key="2">
    <source>
        <dbReference type="ARBA" id="ARBA00022729"/>
    </source>
</evidence>
<evidence type="ECO:0000256" key="4">
    <source>
        <dbReference type="SAM" id="SignalP"/>
    </source>
</evidence>
<dbReference type="InterPro" id="IPR008966">
    <property type="entry name" value="Adhesion_dom_sf"/>
</dbReference>
<evidence type="ECO:0000259" key="5">
    <source>
        <dbReference type="Pfam" id="PF00419"/>
    </source>
</evidence>